<dbReference type="KEGG" id="tbg:TbgDal_X520"/>
<gene>
    <name evidence="2" type="ORF">TbgDal_X520</name>
</gene>
<name>D0A129_TRYB9</name>
<dbReference type="RefSeq" id="XP_011777237.1">
    <property type="nucleotide sequence ID" value="XM_011778935.1"/>
</dbReference>
<evidence type="ECO:0000256" key="1">
    <source>
        <dbReference type="SAM" id="Phobius"/>
    </source>
</evidence>
<keyword evidence="1" id="KW-0472">Membrane</keyword>
<reference evidence="3" key="1">
    <citation type="journal article" date="2010" name="PLoS Negl. Trop. Dis.">
        <title>The genome sequence of Trypanosoma brucei gambiense, causative agent of chronic human african trypanosomiasis.</title>
        <authorList>
            <person name="Jackson A.P."/>
            <person name="Sanders M."/>
            <person name="Berry A."/>
            <person name="McQuillan J."/>
            <person name="Aslett M.A."/>
            <person name="Quail M.A."/>
            <person name="Chukualim B."/>
            <person name="Capewell P."/>
            <person name="MacLeod A."/>
            <person name="Melville S.E."/>
            <person name="Gibson W."/>
            <person name="Barry J.D."/>
            <person name="Berriman M."/>
            <person name="Hertz-Fowler C."/>
        </authorList>
    </citation>
    <scope>NUCLEOTIDE SEQUENCE [LARGE SCALE GENOMIC DNA]</scope>
    <source>
        <strain evidence="3">MHOM/CI/86/DAL972</strain>
    </source>
</reference>
<keyword evidence="1" id="KW-1133">Transmembrane helix</keyword>
<accession>D0A129</accession>
<evidence type="ECO:0000313" key="3">
    <source>
        <dbReference type="Proteomes" id="UP000002316"/>
    </source>
</evidence>
<dbReference type="EMBL" id="FN554973">
    <property type="protein sequence ID" value="CBH14971.1"/>
    <property type="molecule type" value="Genomic_DNA"/>
</dbReference>
<evidence type="ECO:0000313" key="2">
    <source>
        <dbReference type="EMBL" id="CBH14971.1"/>
    </source>
</evidence>
<dbReference type="GeneID" id="23865605"/>
<dbReference type="Proteomes" id="UP000002316">
    <property type="component" value="Chromosome 10"/>
</dbReference>
<organism evidence="2 3">
    <name type="scientific">Trypanosoma brucei gambiense (strain MHOM/CI/86/DAL972)</name>
    <dbReference type="NCBI Taxonomy" id="679716"/>
    <lineage>
        <taxon>Eukaryota</taxon>
        <taxon>Discoba</taxon>
        <taxon>Euglenozoa</taxon>
        <taxon>Kinetoplastea</taxon>
        <taxon>Metakinetoplastina</taxon>
        <taxon>Trypanosomatida</taxon>
        <taxon>Trypanosomatidae</taxon>
        <taxon>Trypanosoma</taxon>
    </lineage>
</organism>
<dbReference type="AlphaFoldDB" id="D0A129"/>
<feature type="transmembrane region" description="Helical" evidence="1">
    <location>
        <begin position="21"/>
        <end position="38"/>
    </location>
</feature>
<feature type="transmembrane region" description="Helical" evidence="1">
    <location>
        <begin position="50"/>
        <end position="80"/>
    </location>
</feature>
<sequence>MRSRMSFVVHFSAIFYQFQEIHCPIYVETSIFYYYYYYYADDSVGWGTVVATVIVLTTGTFHTLFFFVCLIVCSFVSGVGEVRTYNTKRKQEAVGNREGRPKEKKGGCSHVVSRRKCSMGKHDIIVY</sequence>
<keyword evidence="1" id="KW-0812">Transmembrane</keyword>
<protein>
    <submittedName>
        <fullName evidence="2">Uncharacterized protein</fullName>
    </submittedName>
</protein>
<proteinExistence type="predicted"/>